<keyword evidence="2" id="KW-1185">Reference proteome</keyword>
<organism evidence="1 2">
    <name type="scientific">Kipferlia bialata</name>
    <dbReference type="NCBI Taxonomy" id="797122"/>
    <lineage>
        <taxon>Eukaryota</taxon>
        <taxon>Metamonada</taxon>
        <taxon>Carpediemonas-like organisms</taxon>
        <taxon>Kipferlia</taxon>
    </lineage>
</organism>
<evidence type="ECO:0000313" key="2">
    <source>
        <dbReference type="Proteomes" id="UP000265618"/>
    </source>
</evidence>
<name>A0A391NUU3_9EUKA</name>
<dbReference type="Proteomes" id="UP000265618">
    <property type="component" value="Unassembled WGS sequence"/>
</dbReference>
<evidence type="ECO:0000313" key="1">
    <source>
        <dbReference type="EMBL" id="GCA64941.1"/>
    </source>
</evidence>
<dbReference type="EMBL" id="BDIP01009113">
    <property type="protein sequence ID" value="GCA64941.1"/>
    <property type="molecule type" value="Genomic_DNA"/>
</dbReference>
<gene>
    <name evidence="1" type="ORF">KIPB_015790</name>
</gene>
<reference evidence="1 2" key="1">
    <citation type="journal article" date="2018" name="PLoS ONE">
        <title>The draft genome of Kipferlia bialata reveals reductive genome evolution in fornicate parasites.</title>
        <authorList>
            <person name="Tanifuji G."/>
            <person name="Takabayashi S."/>
            <person name="Kume K."/>
            <person name="Takagi M."/>
            <person name="Nakayama T."/>
            <person name="Kamikawa R."/>
            <person name="Inagaki Y."/>
            <person name="Hashimoto T."/>
        </authorList>
    </citation>
    <scope>NUCLEOTIDE SEQUENCE [LARGE SCALE GENOMIC DNA]</scope>
    <source>
        <strain evidence="1">NY0173</strain>
    </source>
</reference>
<sequence length="47" mass="5077">ASFGPSVAQLAGVSEDLVQRAVAMSGCMMHSEARRERDILQKLLDAM</sequence>
<feature type="non-terminal residue" evidence="1">
    <location>
        <position position="47"/>
    </location>
</feature>
<protein>
    <submittedName>
        <fullName evidence="1">Uncharacterized protein</fullName>
    </submittedName>
</protein>
<proteinExistence type="predicted"/>
<accession>A0A391NUU3</accession>
<comment type="caution">
    <text evidence="1">The sequence shown here is derived from an EMBL/GenBank/DDBJ whole genome shotgun (WGS) entry which is preliminary data.</text>
</comment>
<dbReference type="AlphaFoldDB" id="A0A391NUU3"/>